<dbReference type="AlphaFoldDB" id="A0A5J4X2E9"/>
<dbReference type="GO" id="GO:0003676">
    <property type="term" value="F:nucleic acid binding"/>
    <property type="evidence" value="ECO:0007669"/>
    <property type="project" value="InterPro"/>
</dbReference>
<name>A0A5J4X2E9_9EUKA</name>
<accession>A0A5J4X2E9</accession>
<gene>
    <name evidence="2" type="ORF">EZS28_003560</name>
</gene>
<sequence>MITQENFQLCQKEQAYWSQKSCTSNQHRGVTYYSTKGTSYKWFQVQATQEAATIDRSTYCCKTQIFFIILSDKTVLGIANVLTDEKKFRYDGSDGWMYYWWHVSDNPGTVHMSKDYGTFKGIMLHMAISTAGILSLTRVRGKMNSCDRVEVVSNEVIPSAHIAHGDAFLYQKDNASIHNQKDMISYLEENGVKFLCWPALSHDLNSVENCWALRVRCIYAEGRSYDDDESLWLAIKAETAKLTVAEIIPFVNSFRSRLTEILLQYGKYIQ</sequence>
<dbReference type="InterPro" id="IPR036397">
    <property type="entry name" value="RNaseH_sf"/>
</dbReference>
<feature type="domain" description="Tc1-like transposase DDE" evidence="1">
    <location>
        <begin position="107"/>
        <end position="230"/>
    </location>
</feature>
<dbReference type="Pfam" id="PF13358">
    <property type="entry name" value="DDE_3"/>
    <property type="match status" value="1"/>
</dbReference>
<evidence type="ECO:0000313" key="2">
    <source>
        <dbReference type="EMBL" id="KAA6400916.1"/>
    </source>
</evidence>
<comment type="caution">
    <text evidence="2">The sequence shown here is derived from an EMBL/GenBank/DDBJ whole genome shotgun (WGS) entry which is preliminary data.</text>
</comment>
<dbReference type="Gene3D" id="3.30.420.10">
    <property type="entry name" value="Ribonuclease H-like superfamily/Ribonuclease H"/>
    <property type="match status" value="1"/>
</dbReference>
<dbReference type="EMBL" id="SNRW01000477">
    <property type="protein sequence ID" value="KAA6400916.1"/>
    <property type="molecule type" value="Genomic_DNA"/>
</dbReference>
<dbReference type="Proteomes" id="UP000324800">
    <property type="component" value="Unassembled WGS sequence"/>
</dbReference>
<reference evidence="2 3" key="1">
    <citation type="submission" date="2019-03" db="EMBL/GenBank/DDBJ databases">
        <title>Single cell metagenomics reveals metabolic interactions within the superorganism composed of flagellate Streblomastix strix and complex community of Bacteroidetes bacteria on its surface.</title>
        <authorList>
            <person name="Treitli S.C."/>
            <person name="Kolisko M."/>
            <person name="Husnik F."/>
            <person name="Keeling P."/>
            <person name="Hampl V."/>
        </authorList>
    </citation>
    <scope>NUCLEOTIDE SEQUENCE [LARGE SCALE GENOMIC DNA]</scope>
    <source>
        <strain evidence="2">ST1C</strain>
    </source>
</reference>
<protein>
    <submittedName>
        <fullName evidence="2">Putative Transposable element Tc3 transposase</fullName>
    </submittedName>
</protein>
<evidence type="ECO:0000313" key="3">
    <source>
        <dbReference type="Proteomes" id="UP000324800"/>
    </source>
</evidence>
<dbReference type="InterPro" id="IPR038717">
    <property type="entry name" value="Tc1-like_DDE_dom"/>
</dbReference>
<organism evidence="2 3">
    <name type="scientific">Streblomastix strix</name>
    <dbReference type="NCBI Taxonomy" id="222440"/>
    <lineage>
        <taxon>Eukaryota</taxon>
        <taxon>Metamonada</taxon>
        <taxon>Preaxostyla</taxon>
        <taxon>Oxymonadida</taxon>
        <taxon>Streblomastigidae</taxon>
        <taxon>Streblomastix</taxon>
    </lineage>
</organism>
<evidence type="ECO:0000259" key="1">
    <source>
        <dbReference type="Pfam" id="PF13358"/>
    </source>
</evidence>
<proteinExistence type="predicted"/>
<dbReference type="OrthoDB" id="120326at2759"/>